<organism evidence="1">
    <name type="scientific">viral metagenome</name>
    <dbReference type="NCBI Taxonomy" id="1070528"/>
    <lineage>
        <taxon>unclassified sequences</taxon>
        <taxon>metagenomes</taxon>
        <taxon>organismal metagenomes</taxon>
    </lineage>
</organism>
<sequence>MPCTYDPLCPTNRDKVRLLCTDTDCANAMFQDGEIDTFLTLMGSNVLRAAAVALFTIAAQEVLLMKRIKLLELTTDGPAEADALRRLALEYQEKADLAEAAEAGGAFDYAEMVVDEFTYRERLDKEALRGG</sequence>
<proteinExistence type="predicted"/>
<dbReference type="EMBL" id="MT143715">
    <property type="protein sequence ID" value="QJB01570.1"/>
    <property type="molecule type" value="Genomic_DNA"/>
</dbReference>
<dbReference type="AlphaFoldDB" id="A0A6M3M1Z7"/>
<name>A0A6M3M1Z7_9ZZZZ</name>
<reference evidence="1" key="1">
    <citation type="submission" date="2020-03" db="EMBL/GenBank/DDBJ databases">
        <title>The deep terrestrial virosphere.</title>
        <authorList>
            <person name="Holmfeldt K."/>
            <person name="Nilsson E."/>
            <person name="Simone D."/>
            <person name="Lopez-Fernandez M."/>
            <person name="Wu X."/>
            <person name="de Brujin I."/>
            <person name="Lundin D."/>
            <person name="Andersson A."/>
            <person name="Bertilsson S."/>
            <person name="Dopson M."/>
        </authorList>
    </citation>
    <scope>NUCLEOTIDE SEQUENCE</scope>
    <source>
        <strain evidence="1">MM171A00654</strain>
        <strain evidence="2">MM171B02323</strain>
    </source>
</reference>
<dbReference type="EMBL" id="MT143685">
    <property type="protein sequence ID" value="QJB00220.1"/>
    <property type="molecule type" value="Genomic_DNA"/>
</dbReference>
<evidence type="ECO:0000313" key="1">
    <source>
        <dbReference type="EMBL" id="QJB00220.1"/>
    </source>
</evidence>
<accession>A0A6M3M1Z7</accession>
<evidence type="ECO:0000313" key="2">
    <source>
        <dbReference type="EMBL" id="QJB01570.1"/>
    </source>
</evidence>
<protein>
    <submittedName>
        <fullName evidence="1">Uncharacterized protein</fullName>
    </submittedName>
</protein>
<gene>
    <name evidence="1" type="ORF">MM171A00654_0006</name>
    <name evidence="2" type="ORF">MM171B02323_0007</name>
</gene>